<protein>
    <recommendedName>
        <fullName evidence="3">Tyrosine specific protein phosphatases domain-containing protein</fullName>
    </recommendedName>
</protein>
<evidence type="ECO:0000313" key="1">
    <source>
        <dbReference type="EMBL" id="KAJ8302208.1"/>
    </source>
</evidence>
<dbReference type="SUPFAM" id="SSF52799">
    <property type="entry name" value="(Phosphotyrosine protein) phosphatases II"/>
    <property type="match status" value="1"/>
</dbReference>
<dbReference type="EMBL" id="JARBDR010000918">
    <property type="protein sequence ID" value="KAJ8302208.1"/>
    <property type="molecule type" value="Genomic_DNA"/>
</dbReference>
<dbReference type="InterPro" id="IPR029021">
    <property type="entry name" value="Prot-tyrosine_phosphatase-like"/>
</dbReference>
<reference evidence="1 2" key="1">
    <citation type="submission" date="2022-12" db="EMBL/GenBank/DDBJ databases">
        <title>Chromosome-level genome of Tegillarca granosa.</title>
        <authorList>
            <person name="Kim J."/>
        </authorList>
    </citation>
    <scope>NUCLEOTIDE SEQUENCE [LARGE SCALE GENOMIC DNA]</scope>
    <source>
        <strain evidence="1">Teg-2019</strain>
        <tissue evidence="1">Adductor muscle</tissue>
    </source>
</reference>
<accession>A0ABQ9EA32</accession>
<evidence type="ECO:0008006" key="3">
    <source>
        <dbReference type="Google" id="ProtNLM"/>
    </source>
</evidence>
<keyword evidence="2" id="KW-1185">Reference proteome</keyword>
<sequence length="465" mass="53425">MIHFINVESLYLKLNMFYRLYLFFVVLKVVELIEESDIQLDTVVQRKAPGVNSPKKLWWAKEITPDFHIAGRLSERQLKYATEGGFNSVVSLFTYEDTCDFGRENLPTTQEAFELATKLGLQYEAILGPWDEWASVKAVELLSQVLPKLKRPVLLHCDRGYTITFVTLMYMANLTRHDPTYTPKINSENFYNITAAMGLDFTMDNTKDVVSEITGEPVVEDPIKPNAEPEEWRDYWVAHSVYKNWYTAGQIRKAHLRVLRDAGFKSVVNMRLGMTHNGEKSQETVTLLNIKDGTPTYGDDKYGPRQDPETLKTLVLDPNKPNDYISEDSPVNYESKNAGEYGDAVGYNEELEKKSFKKSLKLDYYHMPIDPEGEFSAELFEQYKDKLLEIGKKGPVLLHCASGKRVAYIAVLAAALEHDKDLTWALKRIRELGFYVSDTHRKDVYDMYTAYLSNKSKKTPEHNEL</sequence>
<gene>
    <name evidence="1" type="ORF">KUTeg_021195</name>
</gene>
<dbReference type="Proteomes" id="UP001217089">
    <property type="component" value="Unassembled WGS sequence"/>
</dbReference>
<dbReference type="Gene3D" id="3.90.190.10">
    <property type="entry name" value="Protein tyrosine phosphatase superfamily"/>
    <property type="match status" value="3"/>
</dbReference>
<name>A0ABQ9EA32_TEGGR</name>
<organism evidence="1 2">
    <name type="scientific">Tegillarca granosa</name>
    <name type="common">Malaysian cockle</name>
    <name type="synonym">Anadara granosa</name>
    <dbReference type="NCBI Taxonomy" id="220873"/>
    <lineage>
        <taxon>Eukaryota</taxon>
        <taxon>Metazoa</taxon>
        <taxon>Spiralia</taxon>
        <taxon>Lophotrochozoa</taxon>
        <taxon>Mollusca</taxon>
        <taxon>Bivalvia</taxon>
        <taxon>Autobranchia</taxon>
        <taxon>Pteriomorphia</taxon>
        <taxon>Arcoida</taxon>
        <taxon>Arcoidea</taxon>
        <taxon>Arcidae</taxon>
        <taxon>Tegillarca</taxon>
    </lineage>
</organism>
<comment type="caution">
    <text evidence="1">The sequence shown here is derived from an EMBL/GenBank/DDBJ whole genome shotgun (WGS) entry which is preliminary data.</text>
</comment>
<proteinExistence type="predicted"/>
<evidence type="ECO:0000313" key="2">
    <source>
        <dbReference type="Proteomes" id="UP001217089"/>
    </source>
</evidence>